<keyword evidence="1 4" id="KW-0285">Flavoprotein</keyword>
<dbReference type="Proteomes" id="UP000054047">
    <property type="component" value="Unassembled WGS sequence"/>
</dbReference>
<evidence type="ECO:0000256" key="2">
    <source>
        <dbReference type="ARBA" id="ARBA00022827"/>
    </source>
</evidence>
<keyword evidence="2 4" id="KW-0274">FAD</keyword>
<evidence type="ECO:0000256" key="1">
    <source>
        <dbReference type="ARBA" id="ARBA00022630"/>
    </source>
</evidence>
<dbReference type="InterPro" id="IPR020946">
    <property type="entry name" value="Flavin_mOase-like"/>
</dbReference>
<reference evidence="5 6" key="1">
    <citation type="submission" date="2013-12" db="EMBL/GenBank/DDBJ databases">
        <title>Draft genome of the parsitic nematode Ancylostoma duodenale.</title>
        <authorList>
            <person name="Mitreva M."/>
        </authorList>
    </citation>
    <scope>NUCLEOTIDE SEQUENCE [LARGE SCALE GENOMIC DNA]</scope>
    <source>
        <strain evidence="5 6">Zhejiang</strain>
    </source>
</reference>
<evidence type="ECO:0000256" key="4">
    <source>
        <dbReference type="RuleBase" id="RU361177"/>
    </source>
</evidence>
<dbReference type="GO" id="GO:0004499">
    <property type="term" value="F:N,N-dimethylaniline monooxygenase activity"/>
    <property type="evidence" value="ECO:0007669"/>
    <property type="project" value="InterPro"/>
</dbReference>
<accession>A0A0C2C2Y6</accession>
<dbReference type="EC" id="1.-.-.-" evidence="4"/>
<dbReference type="OrthoDB" id="66881at2759"/>
<dbReference type="PANTHER" id="PTHR23023">
    <property type="entry name" value="DIMETHYLANILINE MONOOXYGENASE"/>
    <property type="match status" value="1"/>
</dbReference>
<comment type="similarity">
    <text evidence="4">Belongs to the FMO family.</text>
</comment>
<organism evidence="5 6">
    <name type="scientific">Ancylostoma duodenale</name>
    <dbReference type="NCBI Taxonomy" id="51022"/>
    <lineage>
        <taxon>Eukaryota</taxon>
        <taxon>Metazoa</taxon>
        <taxon>Ecdysozoa</taxon>
        <taxon>Nematoda</taxon>
        <taxon>Chromadorea</taxon>
        <taxon>Rhabditida</taxon>
        <taxon>Rhabditina</taxon>
        <taxon>Rhabditomorpha</taxon>
        <taxon>Strongyloidea</taxon>
        <taxon>Ancylostomatidae</taxon>
        <taxon>Ancylostomatinae</taxon>
        <taxon>Ancylostoma</taxon>
    </lineage>
</organism>
<dbReference type="EMBL" id="KN781514">
    <property type="protein sequence ID" value="KIH43947.1"/>
    <property type="molecule type" value="Genomic_DNA"/>
</dbReference>
<gene>
    <name evidence="5" type="ORF">ANCDUO_26040</name>
</gene>
<dbReference type="GO" id="GO:0050660">
    <property type="term" value="F:flavin adenine dinucleotide binding"/>
    <property type="evidence" value="ECO:0007669"/>
    <property type="project" value="InterPro"/>
</dbReference>
<evidence type="ECO:0000313" key="6">
    <source>
        <dbReference type="Proteomes" id="UP000054047"/>
    </source>
</evidence>
<dbReference type="Pfam" id="PF00743">
    <property type="entry name" value="FMO-like"/>
    <property type="match status" value="1"/>
</dbReference>
<dbReference type="GO" id="GO:0050661">
    <property type="term" value="F:NADP binding"/>
    <property type="evidence" value="ECO:0007669"/>
    <property type="project" value="InterPro"/>
</dbReference>
<name>A0A0C2C2Y6_9BILA</name>
<comment type="cofactor">
    <cofactor evidence="4">
        <name>FAD</name>
        <dbReference type="ChEBI" id="CHEBI:57692"/>
    </cofactor>
</comment>
<dbReference type="AlphaFoldDB" id="A0A0C2C2Y6"/>
<evidence type="ECO:0000256" key="3">
    <source>
        <dbReference type="ARBA" id="ARBA00023002"/>
    </source>
</evidence>
<dbReference type="InterPro" id="IPR050346">
    <property type="entry name" value="FMO-like"/>
</dbReference>
<sequence>MAQQEIGYQLSRLESKGFPRFMFSLKALTPWFAQNYVLERKLNKRFDHGRFGLMPKHHVLAAHVTINDELPNRIISGTVVVS</sequence>
<keyword evidence="3 4" id="KW-0560">Oxidoreductase</keyword>
<keyword evidence="4" id="KW-0503">Monooxygenase</keyword>
<evidence type="ECO:0000313" key="5">
    <source>
        <dbReference type="EMBL" id="KIH43947.1"/>
    </source>
</evidence>
<protein>
    <recommendedName>
        <fullName evidence="4">Flavin-containing monooxygenase</fullName>
        <ecNumber evidence="4">1.-.-.-</ecNumber>
    </recommendedName>
</protein>
<keyword evidence="6" id="KW-1185">Reference proteome</keyword>
<proteinExistence type="inferred from homology"/>